<reference evidence="3" key="1">
    <citation type="journal article" date="2019" name="Int. J. Syst. Evol. Microbiol.">
        <title>The Global Catalogue of Microorganisms (GCM) 10K type strain sequencing project: providing services to taxonomists for standard genome sequencing and annotation.</title>
        <authorList>
            <consortium name="The Broad Institute Genomics Platform"/>
            <consortium name="The Broad Institute Genome Sequencing Center for Infectious Disease"/>
            <person name="Wu L."/>
            <person name="Ma J."/>
        </authorList>
    </citation>
    <scope>NUCLEOTIDE SEQUENCE [LARGE SCALE GENOMIC DNA]</scope>
    <source>
        <strain evidence="3">JCM 16898</strain>
    </source>
</reference>
<gene>
    <name evidence="2" type="ORF">GCM10022222_39140</name>
</gene>
<dbReference type="RefSeq" id="WP_344861737.1">
    <property type="nucleotide sequence ID" value="NZ_BAAAZN010000007.1"/>
</dbReference>
<dbReference type="Proteomes" id="UP001500689">
    <property type="component" value="Unassembled WGS sequence"/>
</dbReference>
<evidence type="ECO:0000313" key="3">
    <source>
        <dbReference type="Proteomes" id="UP001500689"/>
    </source>
</evidence>
<proteinExistence type="predicted"/>
<organism evidence="2 3">
    <name type="scientific">Amycolatopsis ultiminotia</name>
    <dbReference type="NCBI Taxonomy" id="543629"/>
    <lineage>
        <taxon>Bacteria</taxon>
        <taxon>Bacillati</taxon>
        <taxon>Actinomycetota</taxon>
        <taxon>Actinomycetes</taxon>
        <taxon>Pseudonocardiales</taxon>
        <taxon>Pseudonocardiaceae</taxon>
        <taxon>Amycolatopsis</taxon>
    </lineage>
</organism>
<keyword evidence="3" id="KW-1185">Reference proteome</keyword>
<evidence type="ECO:0000313" key="2">
    <source>
        <dbReference type="EMBL" id="GAA3551724.1"/>
    </source>
</evidence>
<dbReference type="PANTHER" id="PTHR11365">
    <property type="entry name" value="5-OXOPROLINASE RELATED"/>
    <property type="match status" value="1"/>
</dbReference>
<name>A0ABP6WIC8_9PSEU</name>
<dbReference type="Pfam" id="PF02538">
    <property type="entry name" value="Hydantoinase_B"/>
    <property type="match status" value="1"/>
</dbReference>
<evidence type="ECO:0000259" key="1">
    <source>
        <dbReference type="Pfam" id="PF02538"/>
    </source>
</evidence>
<dbReference type="InterPro" id="IPR045079">
    <property type="entry name" value="Oxoprolinase-like"/>
</dbReference>
<protein>
    <submittedName>
        <fullName evidence="2">Hydantoinase B/oxoprolinase family protein</fullName>
    </submittedName>
</protein>
<feature type="domain" description="Hydantoinase B/oxoprolinase" evidence="1">
    <location>
        <begin position="19"/>
        <end position="584"/>
    </location>
</feature>
<dbReference type="EMBL" id="BAAAZN010000007">
    <property type="protein sequence ID" value="GAA3551724.1"/>
    <property type="molecule type" value="Genomic_DNA"/>
</dbReference>
<dbReference type="InterPro" id="IPR003692">
    <property type="entry name" value="Hydantoinase_B"/>
</dbReference>
<dbReference type="PANTHER" id="PTHR11365:SF23">
    <property type="entry name" value="HYPOTHETICAL 5-OXOPROLINASE (EUROFUNG)-RELATED"/>
    <property type="match status" value="1"/>
</dbReference>
<comment type="caution">
    <text evidence="2">The sequence shown here is derived from an EMBL/GenBank/DDBJ whole genome shotgun (WGS) entry which is preliminary data.</text>
</comment>
<accession>A0ABP6WIC8</accession>
<sequence length="642" mass="69374">MTSLKDLDDAQFTELYGADRFTASVLASRMRYIVQHMCTGLLNNAFSLILRDWYDFAATISGPPEQNYPMPSVSNSLAMFLGTMSEAVRNTVEEYGPENINPGDVIICNDPYRAGNHVNDVCFIRPVFHEGKLISFVNLRAHQLDMGGVVPAGFSGTKRNVYENGLVIAPTLLYRNDKPVKSAFNLIFDNARFCALLLPDIKTIYQNLLLGEQLILESVERYGVGAYLGAIRYATDVSAESMSTALAELPDGIYEAEEGIDCDGVDDSIEYKIHLKITKAADRMELDFSGTSPQARTSINAGILDTKTAVGVALKFLIDRASPFTSGAYRPIDIVLPAGTFISATPPDGAVFLYWESTGPALLAVFRALEKALGRKAVGGDYGSLNIHNANGVLADGTPWVTTAQCGGEHGPWGATEDGDADSYSVVYQANNLDPATEAIESELPAVVLRKEYAPDSSGAGENRGGAAVLKDTLYLTAAEHWSSPLHTKKASGVGVYGGQAGALGGTWVFHSDYRNVPRDKDLIGTDPSVYAGSTPVAGMLDPETKTIDPAGEYFYFASTPVWHTQPNAVFRYLTNGGGGWGRPLQRSPERVCRDVRDEYVTIEGAYRDYGVVITGDPHNDPEGLTIDHEATAARRAELAAK</sequence>